<feature type="domain" description="Lysozyme inhibitor LprI-like N-terminal" evidence="3">
    <location>
        <begin position="263"/>
        <end position="338"/>
    </location>
</feature>
<gene>
    <name evidence="4" type="ORF">HMPREF9370_0039</name>
</gene>
<dbReference type="PROSITE" id="PS51257">
    <property type="entry name" value="PROKAR_LIPOPROTEIN"/>
    <property type="match status" value="1"/>
</dbReference>
<feature type="signal peptide" evidence="2">
    <location>
        <begin position="1"/>
        <end position="19"/>
    </location>
</feature>
<sequence>MYKKLLTLTLVAASLAACGDDKPKQNVQLSCNDPAVLQNVRTLIQDSLKQKARHYSQNDNRQYVDADKVIAAGSELDIKLENAAATNETHPVCSAQLNVTVPYQVLQSAYNNAPLIYGQQDMNSILQRHTGSGKTAYNGSGVFSQTLRYKATPGEGGVSISLVDDLNNTADALSALLLPYGVKNHVLINGKPVSKEEALKQLRSEAKDADEQQPSPFEHDPQSILENNSASSVFDFSDQQQPAETISPVDTHNTPGLSAAELDQARNSYDAADGEINRIWNNIDQTVRKELVDEQRDWINQKNNSCRQAAARAGDPQQAEYLQLQCSTRMTRERIQYLKGYSIQ</sequence>
<dbReference type="PATRIC" id="fig|1030841.3.peg.41"/>
<feature type="region of interest" description="Disordered" evidence="1">
    <location>
        <begin position="202"/>
        <end position="223"/>
    </location>
</feature>
<comment type="caution">
    <text evidence="4">The sequence shown here is derived from an EMBL/GenBank/DDBJ whole genome shotgun (WGS) entry which is preliminary data.</text>
</comment>
<reference evidence="4 5" key="1">
    <citation type="submission" date="2011-06" db="EMBL/GenBank/DDBJ databases">
        <authorList>
            <person name="Muzny D."/>
            <person name="Qin X."/>
            <person name="Deng J."/>
            <person name="Jiang H."/>
            <person name="Liu Y."/>
            <person name="Qu J."/>
            <person name="Song X.-Z."/>
            <person name="Zhang L."/>
            <person name="Thornton R."/>
            <person name="Coyle M."/>
            <person name="Francisco L."/>
            <person name="Jackson L."/>
            <person name="Javaid M."/>
            <person name="Korchina V."/>
            <person name="Kovar C."/>
            <person name="Mata R."/>
            <person name="Mathew T."/>
            <person name="Ngo R."/>
            <person name="Nguyen L."/>
            <person name="Nguyen N."/>
            <person name="Okwuonu G."/>
            <person name="Ongeri F."/>
            <person name="Pham C."/>
            <person name="Simmons D."/>
            <person name="Wilczek-Boney K."/>
            <person name="Hale W."/>
            <person name="Jakkamsetti A."/>
            <person name="Pham P."/>
            <person name="Ruth R."/>
            <person name="San Lucas F."/>
            <person name="Warren J."/>
            <person name="Zhang J."/>
            <person name="Zhao Z."/>
            <person name="Zhou C."/>
            <person name="Zhu D."/>
            <person name="Lee S."/>
            <person name="Bess C."/>
            <person name="Blankenburg K."/>
            <person name="Forbes L."/>
            <person name="Fu Q."/>
            <person name="Gubbala S."/>
            <person name="Hirani K."/>
            <person name="Jayaseelan J.C."/>
            <person name="Lara F."/>
            <person name="Munidasa M."/>
            <person name="Palculict T."/>
            <person name="Patil S."/>
            <person name="Pu L.-L."/>
            <person name="Saada N."/>
            <person name="Tang L."/>
            <person name="Weissenberger G."/>
            <person name="Zhu Y."/>
            <person name="Hemphill L."/>
            <person name="Shang Y."/>
            <person name="Youmans B."/>
            <person name="Ayvaz T."/>
            <person name="Ross M."/>
            <person name="Santibanez J."/>
            <person name="Aqrawi P."/>
            <person name="Gross S."/>
            <person name="Joshi V."/>
            <person name="Fowler G."/>
            <person name="Nazareth L."/>
            <person name="Reid J."/>
            <person name="Worley K."/>
            <person name="Petrosino J."/>
            <person name="Highlander S."/>
            <person name="Gibbs R."/>
        </authorList>
    </citation>
    <scope>NUCLEOTIDE SEQUENCE [LARGE SCALE GENOMIC DNA]</scope>
    <source>
        <strain evidence="4 5">9715</strain>
    </source>
</reference>
<organism evidence="4 5">
    <name type="scientific">Neisseria wadsworthii 9715</name>
    <dbReference type="NCBI Taxonomy" id="1030841"/>
    <lineage>
        <taxon>Bacteria</taxon>
        <taxon>Pseudomonadati</taxon>
        <taxon>Pseudomonadota</taxon>
        <taxon>Betaproteobacteria</taxon>
        <taxon>Neisseriales</taxon>
        <taxon>Neisseriaceae</taxon>
        <taxon>Neisseria</taxon>
    </lineage>
</organism>
<evidence type="ECO:0000259" key="3">
    <source>
        <dbReference type="Pfam" id="PF07007"/>
    </source>
</evidence>
<accession>G4CLT0</accession>
<dbReference type="InterPro" id="IPR009739">
    <property type="entry name" value="LprI-like_N"/>
</dbReference>
<proteinExistence type="predicted"/>
<name>G4CLT0_9NEIS</name>
<keyword evidence="5" id="KW-1185">Reference proteome</keyword>
<dbReference type="Pfam" id="PF07007">
    <property type="entry name" value="LprI"/>
    <property type="match status" value="1"/>
</dbReference>
<keyword evidence="4" id="KW-0449">Lipoprotein</keyword>
<dbReference type="HOGENOM" id="CLU_806154_0_0_4"/>
<evidence type="ECO:0000256" key="1">
    <source>
        <dbReference type="SAM" id="MobiDB-lite"/>
    </source>
</evidence>
<evidence type="ECO:0000313" key="4">
    <source>
        <dbReference type="EMBL" id="EGZ51288.1"/>
    </source>
</evidence>
<dbReference type="AlphaFoldDB" id="G4CLT0"/>
<evidence type="ECO:0000313" key="5">
    <source>
        <dbReference type="Proteomes" id="UP000005336"/>
    </source>
</evidence>
<dbReference type="EMBL" id="AGAZ01000002">
    <property type="protein sequence ID" value="EGZ51288.1"/>
    <property type="molecule type" value="Genomic_DNA"/>
</dbReference>
<protein>
    <submittedName>
        <fullName evidence="4">Lipoprotein</fullName>
    </submittedName>
</protein>
<feature type="region of interest" description="Disordered" evidence="1">
    <location>
        <begin position="236"/>
        <end position="256"/>
    </location>
</feature>
<dbReference type="RefSeq" id="WP_009115186.1">
    <property type="nucleotide sequence ID" value="NZ_JH165159.1"/>
</dbReference>
<dbReference type="OrthoDB" id="8607286at2"/>
<evidence type="ECO:0000256" key="2">
    <source>
        <dbReference type="SAM" id="SignalP"/>
    </source>
</evidence>
<keyword evidence="2" id="KW-0732">Signal</keyword>
<dbReference type="Gene3D" id="1.20.1270.180">
    <property type="match status" value="1"/>
</dbReference>
<dbReference type="STRING" id="1030841.HMPREF9370_0039"/>
<feature type="chain" id="PRO_5003462124" evidence="2">
    <location>
        <begin position="20"/>
        <end position="344"/>
    </location>
</feature>
<dbReference type="Proteomes" id="UP000005336">
    <property type="component" value="Unassembled WGS sequence"/>
</dbReference>